<evidence type="ECO:0000256" key="3">
    <source>
        <dbReference type="ARBA" id="ARBA00022723"/>
    </source>
</evidence>
<keyword evidence="5 7" id="KW-0408">Iron</keyword>
<comment type="similarity">
    <text evidence="1 7">Belongs to the cytochrome P450 family.</text>
</comment>
<evidence type="ECO:0000313" key="8">
    <source>
        <dbReference type="EMBL" id="KAA8880615.1"/>
    </source>
</evidence>
<name>A0A5N0DX72_9NOCA</name>
<dbReference type="EMBL" id="VXLC01000032">
    <property type="protein sequence ID" value="KAA8880615.1"/>
    <property type="molecule type" value="Genomic_DNA"/>
</dbReference>
<organism evidence="8 9">
    <name type="scientific">Nocardia colli</name>
    <dbReference type="NCBI Taxonomy" id="2545717"/>
    <lineage>
        <taxon>Bacteria</taxon>
        <taxon>Bacillati</taxon>
        <taxon>Actinomycetota</taxon>
        <taxon>Actinomycetes</taxon>
        <taxon>Mycobacteriales</taxon>
        <taxon>Nocardiaceae</taxon>
        <taxon>Nocardia</taxon>
    </lineage>
</organism>
<dbReference type="SUPFAM" id="SSF48264">
    <property type="entry name" value="Cytochrome P450"/>
    <property type="match status" value="1"/>
</dbReference>
<dbReference type="Pfam" id="PF00067">
    <property type="entry name" value="p450"/>
    <property type="match status" value="1"/>
</dbReference>
<dbReference type="PRINTS" id="PR00359">
    <property type="entry name" value="BP450"/>
</dbReference>
<sequence length="409" mass="44316">MTNVTIGPSEALGALFTASGKSNPYPLYTALRELGPVISLGPKLVFVLGYAECAAALREPGLLVTDAARHRKSGMIEHSSWQCFTKIMMFSNEPDHERLRGFSRWAYSPQRVSALRPVVERWAGELAERLADRPTDTVDLVEEFTFRLAVSVTSEIYGIPEPDRMPLHGAVTAATTAFEPISDLGDLAPGDAGMDVLVAYLTDLVHRRRAEPGDDLTTAMLHDCDATGTITEDELVAGLVMFLIAGTQSPSDLLGNGIRLALADPAAFAAAGIADFVTEVLRFEPPIHALTRVAAHDLTVSGTTVRAGAQVLLVLAAANRDPARYTDPDRFEPQRTANRPIAFGLGVHHCLGAGLARMQTEVALPILLQRFPDMTLAGDPPYREQLVQRGPERLLVRPGRYEVRESDCG</sequence>
<dbReference type="RefSeq" id="WP_150407492.1">
    <property type="nucleotide sequence ID" value="NZ_VXLC01000032.1"/>
</dbReference>
<dbReference type="InterPro" id="IPR002397">
    <property type="entry name" value="Cyt_P450_B"/>
</dbReference>
<keyword evidence="4 7" id="KW-0560">Oxidoreductase</keyword>
<dbReference type="GO" id="GO:0016705">
    <property type="term" value="F:oxidoreductase activity, acting on paired donors, with incorporation or reduction of molecular oxygen"/>
    <property type="evidence" value="ECO:0007669"/>
    <property type="project" value="InterPro"/>
</dbReference>
<evidence type="ECO:0000256" key="6">
    <source>
        <dbReference type="ARBA" id="ARBA00023033"/>
    </source>
</evidence>
<keyword evidence="6 7" id="KW-0503">Monooxygenase</keyword>
<keyword evidence="2 7" id="KW-0349">Heme</keyword>
<keyword evidence="9" id="KW-1185">Reference proteome</keyword>
<evidence type="ECO:0000256" key="5">
    <source>
        <dbReference type="ARBA" id="ARBA00023004"/>
    </source>
</evidence>
<comment type="caution">
    <text evidence="8">The sequence shown here is derived from an EMBL/GenBank/DDBJ whole genome shotgun (WGS) entry which is preliminary data.</text>
</comment>
<dbReference type="InterPro" id="IPR018247">
    <property type="entry name" value="EF_Hand_1_Ca_BS"/>
</dbReference>
<protein>
    <submittedName>
        <fullName evidence="8">Cytochrome P450</fullName>
    </submittedName>
</protein>
<dbReference type="GO" id="GO:0005506">
    <property type="term" value="F:iron ion binding"/>
    <property type="evidence" value="ECO:0007669"/>
    <property type="project" value="InterPro"/>
</dbReference>
<dbReference type="AlphaFoldDB" id="A0A5N0DX72"/>
<dbReference type="PANTHER" id="PTHR46696:SF1">
    <property type="entry name" value="CYTOCHROME P450 YJIB-RELATED"/>
    <property type="match status" value="1"/>
</dbReference>
<proteinExistence type="inferred from homology"/>
<dbReference type="GO" id="GO:0004497">
    <property type="term" value="F:monooxygenase activity"/>
    <property type="evidence" value="ECO:0007669"/>
    <property type="project" value="UniProtKB-KW"/>
</dbReference>
<accession>A0A5N0DX72</accession>
<evidence type="ECO:0000256" key="1">
    <source>
        <dbReference type="ARBA" id="ARBA00010617"/>
    </source>
</evidence>
<evidence type="ECO:0000256" key="4">
    <source>
        <dbReference type="ARBA" id="ARBA00023002"/>
    </source>
</evidence>
<dbReference type="Gene3D" id="1.10.630.10">
    <property type="entry name" value="Cytochrome P450"/>
    <property type="match status" value="1"/>
</dbReference>
<evidence type="ECO:0000313" key="9">
    <source>
        <dbReference type="Proteomes" id="UP000323876"/>
    </source>
</evidence>
<dbReference type="InterPro" id="IPR036396">
    <property type="entry name" value="Cyt_P450_sf"/>
</dbReference>
<dbReference type="CDD" id="cd20625">
    <property type="entry name" value="CYP164-like"/>
    <property type="match status" value="1"/>
</dbReference>
<gene>
    <name evidence="8" type="ORF">F3087_40570</name>
</gene>
<evidence type="ECO:0000256" key="7">
    <source>
        <dbReference type="RuleBase" id="RU000461"/>
    </source>
</evidence>
<reference evidence="8 9" key="1">
    <citation type="submission" date="2019-09" db="EMBL/GenBank/DDBJ databases">
        <authorList>
            <person name="Wang X."/>
        </authorList>
    </citation>
    <scope>NUCLEOTIDE SEQUENCE [LARGE SCALE GENOMIC DNA]</scope>
    <source>
        <strain evidence="8 9">CICC 11023</strain>
    </source>
</reference>
<dbReference type="InterPro" id="IPR001128">
    <property type="entry name" value="Cyt_P450"/>
</dbReference>
<keyword evidence="3 7" id="KW-0479">Metal-binding</keyword>
<dbReference type="PROSITE" id="PS00018">
    <property type="entry name" value="EF_HAND_1"/>
    <property type="match status" value="1"/>
</dbReference>
<dbReference type="PROSITE" id="PS00086">
    <property type="entry name" value="CYTOCHROME_P450"/>
    <property type="match status" value="1"/>
</dbReference>
<dbReference type="GO" id="GO:0020037">
    <property type="term" value="F:heme binding"/>
    <property type="evidence" value="ECO:0007669"/>
    <property type="project" value="InterPro"/>
</dbReference>
<dbReference type="InterPro" id="IPR017972">
    <property type="entry name" value="Cyt_P450_CS"/>
</dbReference>
<dbReference type="OrthoDB" id="142769at2"/>
<dbReference type="PANTHER" id="PTHR46696">
    <property type="entry name" value="P450, PUTATIVE (EUROFUNG)-RELATED"/>
    <property type="match status" value="1"/>
</dbReference>
<dbReference type="Proteomes" id="UP000323876">
    <property type="component" value="Unassembled WGS sequence"/>
</dbReference>
<evidence type="ECO:0000256" key="2">
    <source>
        <dbReference type="ARBA" id="ARBA00022617"/>
    </source>
</evidence>